<dbReference type="RefSeq" id="WP_143249840.1">
    <property type="nucleotide sequence ID" value="NZ_FORP01000005.1"/>
</dbReference>
<evidence type="ECO:0000259" key="1">
    <source>
        <dbReference type="Pfam" id="PF13011"/>
    </source>
</evidence>
<name>A0A1I3QW99_9PSEU</name>
<organism evidence="2 3">
    <name type="scientific">Amycolatopsis sacchari</name>
    <dbReference type="NCBI Taxonomy" id="115433"/>
    <lineage>
        <taxon>Bacteria</taxon>
        <taxon>Bacillati</taxon>
        <taxon>Actinomycetota</taxon>
        <taxon>Actinomycetes</taxon>
        <taxon>Pseudonocardiales</taxon>
        <taxon>Pseudonocardiaceae</taxon>
        <taxon>Amycolatopsis</taxon>
    </lineage>
</organism>
<gene>
    <name evidence="2" type="ORF">SAMN05421835_1051</name>
</gene>
<keyword evidence="3" id="KW-1185">Reference proteome</keyword>
<evidence type="ECO:0000313" key="2">
    <source>
        <dbReference type="EMBL" id="SFJ37762.1"/>
    </source>
</evidence>
<dbReference type="InterPro" id="IPR024967">
    <property type="entry name" value="DNA-bd_IS481-type"/>
</dbReference>
<sequence>MSHPNATLTPRTRLRLAQLIVEQGWTCTAAAKMFMVAAKTAAKWADRYRREGAAGMAERSCRPHHSPATTSPALVRQIVRLRWRQRLGPVQIAGRLALPA</sequence>
<feature type="domain" description="DNA-binding" evidence="1">
    <location>
        <begin position="3"/>
        <end position="81"/>
    </location>
</feature>
<reference evidence="2 3" key="1">
    <citation type="submission" date="2016-10" db="EMBL/GenBank/DDBJ databases">
        <authorList>
            <person name="de Groot N.N."/>
        </authorList>
    </citation>
    <scope>NUCLEOTIDE SEQUENCE [LARGE SCALE GENOMIC DNA]</scope>
    <source>
        <strain evidence="2 3">DSM 44468</strain>
    </source>
</reference>
<dbReference type="AlphaFoldDB" id="A0A1I3QW99"/>
<protein>
    <submittedName>
        <fullName evidence="2">Leucine-zipper of insertion element IS481</fullName>
    </submittedName>
</protein>
<dbReference type="Pfam" id="PF13011">
    <property type="entry name" value="LZ_Tnp_IS481"/>
    <property type="match status" value="1"/>
</dbReference>
<dbReference type="SUPFAM" id="SSF46689">
    <property type="entry name" value="Homeodomain-like"/>
    <property type="match status" value="1"/>
</dbReference>
<dbReference type="EMBL" id="FORP01000005">
    <property type="protein sequence ID" value="SFJ37762.1"/>
    <property type="molecule type" value="Genomic_DNA"/>
</dbReference>
<evidence type="ECO:0000313" key="3">
    <source>
        <dbReference type="Proteomes" id="UP000199025"/>
    </source>
</evidence>
<dbReference type="InterPro" id="IPR009057">
    <property type="entry name" value="Homeodomain-like_sf"/>
</dbReference>
<accession>A0A1I3QW99</accession>
<dbReference type="Proteomes" id="UP000199025">
    <property type="component" value="Unassembled WGS sequence"/>
</dbReference>
<dbReference type="STRING" id="115433.SAMN05421835_1051"/>
<feature type="non-terminal residue" evidence="2">
    <location>
        <position position="100"/>
    </location>
</feature>
<dbReference type="OrthoDB" id="568335at2"/>
<proteinExistence type="predicted"/>